<dbReference type="GO" id="GO:0016324">
    <property type="term" value="C:apical plasma membrane"/>
    <property type="evidence" value="ECO:0007669"/>
    <property type="project" value="TreeGrafter"/>
</dbReference>
<dbReference type="PANTHER" id="PTHR13800">
    <property type="entry name" value="TRANSIENT RECEPTOR POTENTIAL CATION CHANNEL, SUBFAMILY M, MEMBER 6"/>
    <property type="match status" value="1"/>
</dbReference>
<dbReference type="InterPro" id="IPR057366">
    <property type="entry name" value="TRPM-like"/>
</dbReference>
<dbReference type="PANTHER" id="PTHR13800:SF15">
    <property type="entry name" value="TRANSIENT RECEPTOR POTENTIAL CATION CHANNEL SUBFAMILY M MEMBER 6"/>
    <property type="match status" value="1"/>
</dbReference>
<dbReference type="Proteomes" id="UP000269945">
    <property type="component" value="Unassembled WGS sequence"/>
</dbReference>
<evidence type="ECO:0000313" key="8">
    <source>
        <dbReference type="Proteomes" id="UP000269945"/>
    </source>
</evidence>
<dbReference type="GO" id="GO:0005261">
    <property type="term" value="F:monoatomic cation channel activity"/>
    <property type="evidence" value="ECO:0007669"/>
    <property type="project" value="TreeGrafter"/>
</dbReference>
<evidence type="ECO:0000256" key="5">
    <source>
        <dbReference type="SAM" id="MobiDB-lite"/>
    </source>
</evidence>
<comment type="caution">
    <text evidence="7">The sequence shown here is derived from an EMBL/GenBank/DDBJ whole genome shotgun (WGS) entry which is preliminary data.</text>
</comment>
<comment type="subcellular location">
    <subcellularLocation>
        <location evidence="1">Membrane</location>
        <topology evidence="1">Multi-pass membrane protein</topology>
    </subcellularLocation>
</comment>
<dbReference type="EMBL" id="CYRY02001105">
    <property type="protein sequence ID" value="VCW60254.1"/>
    <property type="molecule type" value="Genomic_DNA"/>
</dbReference>
<keyword evidence="2" id="KW-0812">Transmembrane</keyword>
<keyword evidence="8" id="KW-1185">Reference proteome</keyword>
<evidence type="ECO:0000259" key="6">
    <source>
        <dbReference type="Pfam" id="PF25508"/>
    </source>
</evidence>
<dbReference type="GO" id="GO:0030001">
    <property type="term" value="P:metal ion transport"/>
    <property type="evidence" value="ECO:0007669"/>
    <property type="project" value="TreeGrafter"/>
</dbReference>
<gene>
    <name evidence="7" type="ORF">BN2614_LOCUS4</name>
</gene>
<reference evidence="7 8" key="1">
    <citation type="submission" date="2018-10" db="EMBL/GenBank/DDBJ databases">
        <authorList>
            <person name="Ekblom R."/>
            <person name="Jareborg N."/>
        </authorList>
    </citation>
    <scope>NUCLEOTIDE SEQUENCE [LARGE SCALE GENOMIC DNA]</scope>
    <source>
        <tissue evidence="7">Muscle</tissue>
    </source>
</reference>
<organism evidence="7 8">
    <name type="scientific">Gulo gulo</name>
    <name type="common">Wolverine</name>
    <name type="synonym">Gluton</name>
    <dbReference type="NCBI Taxonomy" id="48420"/>
    <lineage>
        <taxon>Eukaryota</taxon>
        <taxon>Metazoa</taxon>
        <taxon>Chordata</taxon>
        <taxon>Craniata</taxon>
        <taxon>Vertebrata</taxon>
        <taxon>Euteleostomi</taxon>
        <taxon>Mammalia</taxon>
        <taxon>Eutheria</taxon>
        <taxon>Laurasiatheria</taxon>
        <taxon>Carnivora</taxon>
        <taxon>Caniformia</taxon>
        <taxon>Musteloidea</taxon>
        <taxon>Mustelidae</taxon>
        <taxon>Guloninae</taxon>
        <taxon>Gulo</taxon>
    </lineage>
</organism>
<proteinExistence type="predicted"/>
<keyword evidence="3" id="KW-1133">Transmembrane helix</keyword>
<feature type="domain" description="TRPM-like" evidence="6">
    <location>
        <begin position="12"/>
        <end position="130"/>
    </location>
</feature>
<evidence type="ECO:0000256" key="1">
    <source>
        <dbReference type="ARBA" id="ARBA00004141"/>
    </source>
</evidence>
<evidence type="ECO:0000256" key="4">
    <source>
        <dbReference type="ARBA" id="ARBA00023136"/>
    </source>
</evidence>
<feature type="region of interest" description="Disordered" evidence="5">
    <location>
        <begin position="129"/>
        <end position="160"/>
    </location>
</feature>
<dbReference type="Pfam" id="PF25508">
    <property type="entry name" value="TRPM2"/>
    <property type="match status" value="1"/>
</dbReference>
<evidence type="ECO:0000256" key="3">
    <source>
        <dbReference type="ARBA" id="ARBA00022989"/>
    </source>
</evidence>
<name>A0A9X9PTU9_GULGU</name>
<dbReference type="AlphaFoldDB" id="A0A9X9PTU9"/>
<evidence type="ECO:0000256" key="2">
    <source>
        <dbReference type="ARBA" id="ARBA00022692"/>
    </source>
</evidence>
<sequence>MDIAKKHILIYGQHWKAGALEQAMLDALVMDRVDFVKLLIEYGVNLHRFLTIPRLEELYNTKQGPTNMLLHHLVRDVKQHALLSGYRITLIDIGLVIEHLIGGAYRSSYTRKSFRALYNNLYRKHKRVTSFGQSLSQPPLHRRRPSGNRKESAESTLHSQ</sequence>
<feature type="non-terminal residue" evidence="7">
    <location>
        <position position="160"/>
    </location>
</feature>
<protein>
    <recommendedName>
        <fullName evidence="6">TRPM-like domain-containing protein</fullName>
    </recommendedName>
</protein>
<evidence type="ECO:0000313" key="7">
    <source>
        <dbReference type="EMBL" id="VCW60254.1"/>
    </source>
</evidence>
<dbReference type="InterPro" id="IPR050927">
    <property type="entry name" value="TRPM"/>
</dbReference>
<accession>A0A9X9PTU9</accession>
<keyword evidence="4" id="KW-0472">Membrane</keyword>